<dbReference type="InterPro" id="IPR029069">
    <property type="entry name" value="HotDog_dom_sf"/>
</dbReference>
<name>W6RQM3_9HYPH</name>
<dbReference type="GO" id="GO:0016790">
    <property type="term" value="F:thiolester hydrolase activity"/>
    <property type="evidence" value="ECO:0007669"/>
    <property type="project" value="UniProtKB-ARBA"/>
</dbReference>
<gene>
    <name evidence="2" type="ORF">LPU83_1030</name>
</gene>
<evidence type="ECO:0000313" key="3">
    <source>
        <dbReference type="Proteomes" id="UP000019443"/>
    </source>
</evidence>
<dbReference type="InterPro" id="IPR006683">
    <property type="entry name" value="Thioestr_dom"/>
</dbReference>
<dbReference type="AlphaFoldDB" id="W6RQM3"/>
<organism evidence="2 3">
    <name type="scientific">Rhizobium favelukesii</name>
    <dbReference type="NCBI Taxonomy" id="348824"/>
    <lineage>
        <taxon>Bacteria</taxon>
        <taxon>Pseudomonadati</taxon>
        <taxon>Pseudomonadota</taxon>
        <taxon>Alphaproteobacteria</taxon>
        <taxon>Hyphomicrobiales</taxon>
        <taxon>Rhizobiaceae</taxon>
        <taxon>Rhizobium/Agrobacterium group</taxon>
        <taxon>Rhizobium</taxon>
    </lineage>
</organism>
<dbReference type="PATRIC" id="fig|348824.6.peg.1115"/>
<protein>
    <recommendedName>
        <fullName evidence="1">Thioesterase domain-containing protein</fullName>
    </recommendedName>
</protein>
<sequence>MAERSMNEVTRTVEMNVPFRDVDMNGQVFLGSYISYAESVLATFWSSRPQLEDEPLYIASKLTCILHRPLHYDERVVFTASVDKIGVRSVGFIIAADIGDERSAEVEIILQARSREDRSPVPLPEDTRDWLYGFVD</sequence>
<reference evidence="2" key="1">
    <citation type="submission" date="2013-11" db="EMBL/GenBank/DDBJ databases">
        <title>Draft genome sequence of the broad-host-range Rhizobium sp. LPU83 strain, a member of the low-genetic diversity Oregon-like Rhizobium sp. group.</title>
        <authorList>
            <person name="Wibberg D."/>
            <person name="Puehler A."/>
            <person name="Schlueter A."/>
        </authorList>
    </citation>
    <scope>NUCLEOTIDE SEQUENCE [LARGE SCALE GENOMIC DNA]</scope>
    <source>
        <strain evidence="2">LPU83</strain>
    </source>
</reference>
<accession>W6RQM3</accession>
<dbReference type="KEGG" id="rhl:LPU83_1030"/>
<dbReference type="EMBL" id="HG916852">
    <property type="protein sequence ID" value="CDM56706.1"/>
    <property type="molecule type" value="Genomic_DNA"/>
</dbReference>
<dbReference type="HOGENOM" id="CLU_101141_2_2_5"/>
<dbReference type="eggNOG" id="COG0824">
    <property type="taxonomic scope" value="Bacteria"/>
</dbReference>
<evidence type="ECO:0000313" key="2">
    <source>
        <dbReference type="EMBL" id="CDM56706.1"/>
    </source>
</evidence>
<feature type="domain" description="Thioesterase" evidence="1">
    <location>
        <begin position="26"/>
        <end position="90"/>
    </location>
</feature>
<dbReference type="Pfam" id="PF03061">
    <property type="entry name" value="4HBT"/>
    <property type="match status" value="1"/>
</dbReference>
<evidence type="ECO:0000259" key="1">
    <source>
        <dbReference type="Pfam" id="PF03061"/>
    </source>
</evidence>
<dbReference type="Gene3D" id="3.10.129.10">
    <property type="entry name" value="Hotdog Thioesterase"/>
    <property type="match status" value="1"/>
</dbReference>
<proteinExistence type="predicted"/>
<dbReference type="Proteomes" id="UP000019443">
    <property type="component" value="Chromosome"/>
</dbReference>
<dbReference type="SUPFAM" id="SSF54637">
    <property type="entry name" value="Thioesterase/thiol ester dehydrase-isomerase"/>
    <property type="match status" value="1"/>
</dbReference>
<keyword evidence="3" id="KW-1185">Reference proteome</keyword>